<protein>
    <submittedName>
        <fullName evidence="2">Jg14614 protein</fullName>
    </submittedName>
</protein>
<name>A0A8S4SNY0_9NEOP</name>
<comment type="caution">
    <text evidence="2">The sequence shown here is derived from an EMBL/GenBank/DDBJ whole genome shotgun (WGS) entry which is preliminary data.</text>
</comment>
<dbReference type="Proteomes" id="UP000838756">
    <property type="component" value="Unassembled WGS sequence"/>
</dbReference>
<evidence type="ECO:0000256" key="1">
    <source>
        <dbReference type="SAM" id="MobiDB-lite"/>
    </source>
</evidence>
<reference evidence="2" key="1">
    <citation type="submission" date="2022-03" db="EMBL/GenBank/DDBJ databases">
        <authorList>
            <person name="Lindestad O."/>
        </authorList>
    </citation>
    <scope>NUCLEOTIDE SEQUENCE</scope>
</reference>
<evidence type="ECO:0000313" key="2">
    <source>
        <dbReference type="EMBL" id="CAH2269857.1"/>
    </source>
</evidence>
<sequence length="177" mass="19791">MQKKTSIDALHHILSSFRQFEKKLDKLQYDVSFHGQTLTGLSAMIANLSGTIGYEAKVDNVKVVNKTTTIDSLIEARHKTKGKAAVRSIPAAKVVTKSCQGQKYGLQPIKEPSLFNIKKMGSAAKRVMRQRKAEAPRKATTLRPKKISPNKSKSPPQNYEYPSQFKSSIYESQLILQ</sequence>
<organism evidence="2 3">
    <name type="scientific">Pararge aegeria aegeria</name>
    <dbReference type="NCBI Taxonomy" id="348720"/>
    <lineage>
        <taxon>Eukaryota</taxon>
        <taxon>Metazoa</taxon>
        <taxon>Ecdysozoa</taxon>
        <taxon>Arthropoda</taxon>
        <taxon>Hexapoda</taxon>
        <taxon>Insecta</taxon>
        <taxon>Pterygota</taxon>
        <taxon>Neoptera</taxon>
        <taxon>Endopterygota</taxon>
        <taxon>Lepidoptera</taxon>
        <taxon>Glossata</taxon>
        <taxon>Ditrysia</taxon>
        <taxon>Papilionoidea</taxon>
        <taxon>Nymphalidae</taxon>
        <taxon>Satyrinae</taxon>
        <taxon>Satyrini</taxon>
        <taxon>Parargina</taxon>
        <taxon>Pararge</taxon>
    </lineage>
</organism>
<dbReference type="OrthoDB" id="7198197at2759"/>
<gene>
    <name evidence="2" type="primary">jg14614</name>
    <name evidence="2" type="ORF">PAEG_LOCUS27846</name>
</gene>
<dbReference type="EMBL" id="CAKXAJ010026545">
    <property type="protein sequence ID" value="CAH2269857.1"/>
    <property type="molecule type" value="Genomic_DNA"/>
</dbReference>
<accession>A0A8S4SNY0</accession>
<feature type="region of interest" description="Disordered" evidence="1">
    <location>
        <begin position="129"/>
        <end position="165"/>
    </location>
</feature>
<dbReference type="AlphaFoldDB" id="A0A8S4SNY0"/>
<proteinExistence type="predicted"/>
<evidence type="ECO:0000313" key="3">
    <source>
        <dbReference type="Proteomes" id="UP000838756"/>
    </source>
</evidence>
<keyword evidence="3" id="KW-1185">Reference proteome</keyword>